<reference evidence="1" key="2">
    <citation type="journal article" date="2015" name="Data Brief">
        <title>Shoot transcriptome of the giant reed, Arundo donax.</title>
        <authorList>
            <person name="Barrero R.A."/>
            <person name="Guerrero F.D."/>
            <person name="Moolhuijzen P."/>
            <person name="Goolsby J.A."/>
            <person name="Tidwell J."/>
            <person name="Bellgard S.E."/>
            <person name="Bellgard M.I."/>
        </authorList>
    </citation>
    <scope>NUCLEOTIDE SEQUENCE</scope>
    <source>
        <tissue evidence="1">Shoot tissue taken approximately 20 cm above the soil surface</tissue>
    </source>
</reference>
<proteinExistence type="predicted"/>
<name>A0A0A9BEV5_ARUDO</name>
<sequence length="45" mass="5086">MMSRPAMFLPPNADSSLSKSNMLAIILWLSELLEYTNFTFSFNVG</sequence>
<evidence type="ECO:0000313" key="1">
    <source>
        <dbReference type="EMBL" id="JAD61881.1"/>
    </source>
</evidence>
<reference evidence="1" key="1">
    <citation type="submission" date="2014-09" db="EMBL/GenBank/DDBJ databases">
        <authorList>
            <person name="Magalhaes I.L.F."/>
            <person name="Oliveira U."/>
            <person name="Santos F.R."/>
            <person name="Vidigal T.H.D.A."/>
            <person name="Brescovit A.D."/>
            <person name="Santos A.J."/>
        </authorList>
    </citation>
    <scope>NUCLEOTIDE SEQUENCE</scope>
    <source>
        <tissue evidence="1">Shoot tissue taken approximately 20 cm above the soil surface</tissue>
    </source>
</reference>
<dbReference type="AlphaFoldDB" id="A0A0A9BEV5"/>
<protein>
    <submittedName>
        <fullName evidence="1">Uncharacterized protein</fullName>
    </submittedName>
</protein>
<accession>A0A0A9BEV5</accession>
<dbReference type="EMBL" id="GBRH01236014">
    <property type="protein sequence ID" value="JAD61881.1"/>
    <property type="molecule type" value="Transcribed_RNA"/>
</dbReference>
<organism evidence="1">
    <name type="scientific">Arundo donax</name>
    <name type="common">Giant reed</name>
    <name type="synonym">Donax arundinaceus</name>
    <dbReference type="NCBI Taxonomy" id="35708"/>
    <lineage>
        <taxon>Eukaryota</taxon>
        <taxon>Viridiplantae</taxon>
        <taxon>Streptophyta</taxon>
        <taxon>Embryophyta</taxon>
        <taxon>Tracheophyta</taxon>
        <taxon>Spermatophyta</taxon>
        <taxon>Magnoliopsida</taxon>
        <taxon>Liliopsida</taxon>
        <taxon>Poales</taxon>
        <taxon>Poaceae</taxon>
        <taxon>PACMAD clade</taxon>
        <taxon>Arundinoideae</taxon>
        <taxon>Arundineae</taxon>
        <taxon>Arundo</taxon>
    </lineage>
</organism>